<protein>
    <recommendedName>
        <fullName evidence="4">DUF4251 domain-containing protein</fullName>
    </recommendedName>
</protein>
<keyword evidence="1" id="KW-0175">Coiled coil</keyword>
<dbReference type="RefSeq" id="WP_089356193.1">
    <property type="nucleotide sequence ID" value="NZ_FZPD01000002.1"/>
</dbReference>
<evidence type="ECO:0000313" key="3">
    <source>
        <dbReference type="Proteomes" id="UP000198393"/>
    </source>
</evidence>
<dbReference type="Gene3D" id="2.40.128.410">
    <property type="match status" value="1"/>
</dbReference>
<gene>
    <name evidence="2" type="ORF">SAMN05421640_1459</name>
</gene>
<dbReference type="Proteomes" id="UP000198393">
    <property type="component" value="Unassembled WGS sequence"/>
</dbReference>
<proteinExistence type="predicted"/>
<organism evidence="2 3">
    <name type="scientific">Ekhidna lutea</name>
    <dbReference type="NCBI Taxonomy" id="447679"/>
    <lineage>
        <taxon>Bacteria</taxon>
        <taxon>Pseudomonadati</taxon>
        <taxon>Bacteroidota</taxon>
        <taxon>Cytophagia</taxon>
        <taxon>Cytophagales</taxon>
        <taxon>Reichenbachiellaceae</taxon>
        <taxon>Ekhidna</taxon>
    </lineage>
</organism>
<dbReference type="EMBL" id="FZPD01000002">
    <property type="protein sequence ID" value="SNS83887.1"/>
    <property type="molecule type" value="Genomic_DNA"/>
</dbReference>
<evidence type="ECO:0000256" key="1">
    <source>
        <dbReference type="SAM" id="Coils"/>
    </source>
</evidence>
<sequence>MKKIGMYLGFVFLGLMTFSQQPPNNSEEEETKKDKKESRKEFLQQNLDTIKTLIENKTYALEADMLRGRYDTYNIFQDNNFIKVMGDEVIIQSANATRVGANSLGGLTVRGRLLTHEIQPVDNGVNVVMTVSSVILGNFNVYLTVSANGNAQANLRGNFGLYTTFIGEFVETNDLNQFQGIVRF</sequence>
<evidence type="ECO:0000313" key="2">
    <source>
        <dbReference type="EMBL" id="SNS83887.1"/>
    </source>
</evidence>
<evidence type="ECO:0008006" key="4">
    <source>
        <dbReference type="Google" id="ProtNLM"/>
    </source>
</evidence>
<feature type="coiled-coil region" evidence="1">
    <location>
        <begin position="26"/>
        <end position="53"/>
    </location>
</feature>
<dbReference type="InterPro" id="IPR025347">
    <property type="entry name" value="DUF4251"/>
</dbReference>
<reference evidence="2 3" key="1">
    <citation type="submission" date="2017-06" db="EMBL/GenBank/DDBJ databases">
        <authorList>
            <person name="Kim H.J."/>
            <person name="Triplett B.A."/>
        </authorList>
    </citation>
    <scope>NUCLEOTIDE SEQUENCE [LARGE SCALE GENOMIC DNA]</scope>
    <source>
        <strain evidence="2 3">DSM 19307</strain>
    </source>
</reference>
<accession>A0A239HRB2</accession>
<keyword evidence="3" id="KW-1185">Reference proteome</keyword>
<dbReference type="AlphaFoldDB" id="A0A239HRB2"/>
<dbReference type="OrthoDB" id="982410at2"/>
<name>A0A239HRB2_EKHLU</name>
<dbReference type="Pfam" id="PF14059">
    <property type="entry name" value="DUF4251"/>
    <property type="match status" value="1"/>
</dbReference>